<dbReference type="PANTHER" id="PTHR40446">
    <property type="entry name" value="N-ACETYLGLUCOSAMINE-1-PHOSPHODIESTER ALPHA-N-ACETYLGLUCOSAMINIDASE"/>
    <property type="match status" value="1"/>
</dbReference>
<dbReference type="PANTHER" id="PTHR40446:SF2">
    <property type="entry name" value="N-ACETYLGLUCOSAMINE-1-PHOSPHODIESTER ALPHA-N-ACETYLGLUCOSAMINIDASE"/>
    <property type="match status" value="1"/>
</dbReference>
<dbReference type="Pfam" id="PF09992">
    <property type="entry name" value="NAGPA"/>
    <property type="match status" value="1"/>
</dbReference>
<name>A0ABS2MSA1_9FIRM</name>
<dbReference type="InterPro" id="IPR018711">
    <property type="entry name" value="NAGPA"/>
</dbReference>
<accession>A0ABS2MSA1</accession>
<dbReference type="Proteomes" id="UP000767854">
    <property type="component" value="Unassembled WGS sequence"/>
</dbReference>
<comment type="caution">
    <text evidence="2">The sequence shown here is derived from an EMBL/GenBank/DDBJ whole genome shotgun (WGS) entry which is preliminary data.</text>
</comment>
<organism evidence="2 3">
    <name type="scientific">Fusibacter tunisiensis</name>
    <dbReference type="NCBI Taxonomy" id="1008308"/>
    <lineage>
        <taxon>Bacteria</taxon>
        <taxon>Bacillati</taxon>
        <taxon>Bacillota</taxon>
        <taxon>Clostridia</taxon>
        <taxon>Eubacteriales</taxon>
        <taxon>Eubacteriales Family XII. Incertae Sedis</taxon>
        <taxon>Fusibacter</taxon>
    </lineage>
</organism>
<evidence type="ECO:0000259" key="1">
    <source>
        <dbReference type="Pfam" id="PF09992"/>
    </source>
</evidence>
<evidence type="ECO:0000313" key="3">
    <source>
        <dbReference type="Proteomes" id="UP000767854"/>
    </source>
</evidence>
<proteinExistence type="predicted"/>
<keyword evidence="3" id="KW-1185">Reference proteome</keyword>
<reference evidence="2 3" key="1">
    <citation type="submission" date="2021-01" db="EMBL/GenBank/DDBJ databases">
        <title>Genomic Encyclopedia of Type Strains, Phase IV (KMG-IV): sequencing the most valuable type-strain genomes for metagenomic binning, comparative biology and taxonomic classification.</title>
        <authorList>
            <person name="Goeker M."/>
        </authorList>
    </citation>
    <scope>NUCLEOTIDE SEQUENCE [LARGE SCALE GENOMIC DNA]</scope>
    <source>
        <strain evidence="2 3">DSM 24436</strain>
    </source>
</reference>
<dbReference type="RefSeq" id="WP_204664460.1">
    <property type="nucleotide sequence ID" value="NZ_JAFBDT010000014.1"/>
</dbReference>
<feature type="domain" description="Phosphodiester glycosidase" evidence="1">
    <location>
        <begin position="213"/>
        <end position="384"/>
    </location>
</feature>
<dbReference type="EMBL" id="JAFBDT010000014">
    <property type="protein sequence ID" value="MBM7562240.1"/>
    <property type="molecule type" value="Genomic_DNA"/>
</dbReference>
<gene>
    <name evidence="2" type="ORF">JOC49_001783</name>
</gene>
<sequence length="881" mass="96019">MRNRRIDKTAKRFQKYLVLMLGIVVIWAGTSAITFGAYTTLYERYSKTENLADGVVHQTLQRFTDEGWINVNIIRVALDSGAEIVPLTAPYLSERETLSKMIEANDQSDLIVGGLNTDFFGAATIGGIVKDGEVVTTSVGGYEFGSFNLDQNNVPMISYLPEPVHTLKAKWWTFVLDHINKPHLSGDTLALYTHYWGEKSFGNTIGTPVHEVLVEDGVVVETRRSGAPFDLKEGAYVIAATGNRIFDIEYRLSVGTEVEFNADDYVTGLKLSLGGGAQLVKEGQVVSPFSLNVSGLHPRSALGINADRNELILVAVDGRTASFRGLSQTELAKLMLELGAYEAINFDGGGSTQMMGKSPWLGTMSILNAPSDQSERRIFTGIGVAKAPIESPELKYIKATMASDQLLLGVSSQIKVQAIDSNYTKTLMNDGIVQYKVAGVEGRFENNAFVPESTGNGVLIATYQGKKSTFEFAVSDMPLELNVSPTSVNLSPGESVQLHFSVITEYGNKVAIPASVIETSISDKLGIFNSETGIFTAGDSVTEAIWEFKYAGLTDYVPAGIGIGKVVLADFESSTGTFSSYPSDVSGNFLEIRGLGLKGSSGGMLTYDFTETEVTRAAYMNFNTPVILPEGTTQLTLSVNAGGGNGHWLRGRVFDGQGTPYNITFARTLDWEGYQEVTADIPSDLEGPLTLDRIYLVETDPLIKDKGGIYLDDLKATVSSAFEMDVPEPITRYADVMKASIPQTVLESERMALALENLEALSDRITTVALDNSKQTFKDTGGRQWTQIMTALKAVDGKPLIFIVSDPQRFKDPLEKDLFYQMTGAAVARGVEVLVIYPASGDTLEMDYINRTRVIHLPEDQMPLELGLFDGGLYFNLKQLN</sequence>
<protein>
    <recommendedName>
        <fullName evidence="1">Phosphodiester glycosidase domain-containing protein</fullName>
    </recommendedName>
</protein>
<evidence type="ECO:0000313" key="2">
    <source>
        <dbReference type="EMBL" id="MBM7562240.1"/>
    </source>
</evidence>